<gene>
    <name evidence="2" type="ORF">J2X20_004386</name>
</gene>
<feature type="domain" description="VOC" evidence="1">
    <location>
        <begin position="7"/>
        <end position="133"/>
    </location>
</feature>
<comment type="caution">
    <text evidence="2">The sequence shown here is derived from an EMBL/GenBank/DDBJ whole genome shotgun (WGS) entry which is preliminary data.</text>
</comment>
<dbReference type="Gene3D" id="3.30.720.110">
    <property type="match status" value="1"/>
</dbReference>
<dbReference type="PROSITE" id="PS51819">
    <property type="entry name" value="VOC"/>
    <property type="match status" value="1"/>
</dbReference>
<evidence type="ECO:0000259" key="1">
    <source>
        <dbReference type="PROSITE" id="PS51819"/>
    </source>
</evidence>
<dbReference type="PANTHER" id="PTHR34109">
    <property type="entry name" value="BNAUNNG04460D PROTEIN-RELATED"/>
    <property type="match status" value="1"/>
</dbReference>
<proteinExistence type="predicted"/>
<dbReference type="Gene3D" id="3.30.720.120">
    <property type="match status" value="1"/>
</dbReference>
<dbReference type="Proteomes" id="UP001180453">
    <property type="component" value="Unassembled WGS sequence"/>
</dbReference>
<dbReference type="CDD" id="cd07246">
    <property type="entry name" value="VOC_like"/>
    <property type="match status" value="1"/>
</dbReference>
<dbReference type="InterPro" id="IPR029068">
    <property type="entry name" value="Glyas_Bleomycin-R_OHBP_Dase"/>
</dbReference>
<dbReference type="InterPro" id="IPR004360">
    <property type="entry name" value="Glyas_Fos-R_dOase_dom"/>
</dbReference>
<organism evidence="2 3">
    <name type="scientific">Roseateles saccharophilus</name>
    <name type="common">Pseudomonas saccharophila</name>
    <dbReference type="NCBI Taxonomy" id="304"/>
    <lineage>
        <taxon>Bacteria</taxon>
        <taxon>Pseudomonadati</taxon>
        <taxon>Pseudomonadota</taxon>
        <taxon>Betaproteobacteria</taxon>
        <taxon>Burkholderiales</taxon>
        <taxon>Sphaerotilaceae</taxon>
        <taxon>Roseateles</taxon>
    </lineage>
</organism>
<dbReference type="Pfam" id="PF00903">
    <property type="entry name" value="Glyoxalase"/>
    <property type="match status" value="1"/>
</dbReference>
<evidence type="ECO:0000313" key="2">
    <source>
        <dbReference type="EMBL" id="MDR7271718.1"/>
    </source>
</evidence>
<sequence length="155" mass="16362">MPAAATSPASLSPYLAVRGAQAAIDFYVQALGAQLDFKLLDPSDGRIGHAELLFGATRVLIADEYPDFGAVGPETLGGSPVKLHLDVADADAFVANAVRHGATLLRAVKLEFHGHRSGLIADPFGYSWFVASKAEEVGPEEMQRRWDAMAAGSPS</sequence>
<reference evidence="2 3" key="1">
    <citation type="submission" date="2023-07" db="EMBL/GenBank/DDBJ databases">
        <title>Sorghum-associated microbial communities from plants grown in Nebraska, USA.</title>
        <authorList>
            <person name="Schachtman D."/>
        </authorList>
    </citation>
    <scope>NUCLEOTIDE SEQUENCE [LARGE SCALE GENOMIC DNA]</scope>
    <source>
        <strain evidence="2 3">BE314</strain>
    </source>
</reference>
<dbReference type="InterPro" id="IPR037523">
    <property type="entry name" value="VOC_core"/>
</dbReference>
<accession>A0ABU1YS93</accession>
<name>A0ABU1YS93_ROSSA</name>
<protein>
    <submittedName>
        <fullName evidence="2">PhnB protein</fullName>
    </submittedName>
</protein>
<dbReference type="EMBL" id="JAVDXU010000003">
    <property type="protein sequence ID" value="MDR7271718.1"/>
    <property type="molecule type" value="Genomic_DNA"/>
</dbReference>
<keyword evidence="3" id="KW-1185">Reference proteome</keyword>
<dbReference type="PANTHER" id="PTHR34109:SF1">
    <property type="entry name" value="VOC DOMAIN-CONTAINING PROTEIN"/>
    <property type="match status" value="1"/>
</dbReference>
<dbReference type="SUPFAM" id="SSF54593">
    <property type="entry name" value="Glyoxalase/Bleomycin resistance protein/Dihydroxybiphenyl dioxygenase"/>
    <property type="match status" value="1"/>
</dbReference>
<dbReference type="RefSeq" id="WP_310269436.1">
    <property type="nucleotide sequence ID" value="NZ_JAVDXU010000003.1"/>
</dbReference>
<evidence type="ECO:0000313" key="3">
    <source>
        <dbReference type="Proteomes" id="UP001180453"/>
    </source>
</evidence>